<evidence type="ECO:0000256" key="2">
    <source>
        <dbReference type="ARBA" id="ARBA00007441"/>
    </source>
</evidence>
<evidence type="ECO:0000256" key="6">
    <source>
        <dbReference type="ARBA" id="ARBA00049185"/>
    </source>
</evidence>
<proteinExistence type="inferred from homology"/>
<dbReference type="EC" id="2.6.1.-" evidence="7"/>
<dbReference type="CDD" id="cd00609">
    <property type="entry name" value="AAT_like"/>
    <property type="match status" value="1"/>
</dbReference>
<dbReference type="Pfam" id="PF00155">
    <property type="entry name" value="Aminotran_1_2"/>
    <property type="match status" value="1"/>
</dbReference>
<evidence type="ECO:0000256" key="1">
    <source>
        <dbReference type="ARBA" id="ARBA00001933"/>
    </source>
</evidence>
<evidence type="ECO:0000256" key="4">
    <source>
        <dbReference type="ARBA" id="ARBA00022679"/>
    </source>
</evidence>
<gene>
    <name evidence="9" type="ORF">N5A92_16825</name>
</gene>
<keyword evidence="10" id="KW-1185">Reference proteome</keyword>
<dbReference type="InterPro" id="IPR004839">
    <property type="entry name" value="Aminotransferase_I/II_large"/>
</dbReference>
<accession>A0ABT2LQC5</accession>
<evidence type="ECO:0000259" key="8">
    <source>
        <dbReference type="Pfam" id="PF00155"/>
    </source>
</evidence>
<comment type="caution">
    <text evidence="9">The sequence shown here is derived from an EMBL/GenBank/DDBJ whole genome shotgun (WGS) entry which is preliminary data.</text>
</comment>
<dbReference type="PANTHER" id="PTHR46383">
    <property type="entry name" value="ASPARTATE AMINOTRANSFERASE"/>
    <property type="match status" value="1"/>
</dbReference>
<dbReference type="InterPro" id="IPR015421">
    <property type="entry name" value="PyrdxlP-dep_Trfase_major"/>
</dbReference>
<dbReference type="GO" id="GO:0008483">
    <property type="term" value="F:transaminase activity"/>
    <property type="evidence" value="ECO:0007669"/>
    <property type="project" value="UniProtKB-KW"/>
</dbReference>
<sequence>MAAKPRDAVRRGPSMVRISERLTRLQPAATRVVSEKAADLRRQGRDIISLSTGEPDFVSPPAVMEAARRALDAGHTFYTPAAGLLELREEVARYYKTRFALEYEAREVMIGAGGKPLLFEACAALLNPGDEAIIIAPAFVSYVEQVRFCDAKPVIIETDPQTLDFSLGDIRAAITDRTRMIMLNAPNNPSGRIYGDDLVVGLCELAIEHDLTIINDEIYERIIFDGITYRNPLNLCPAARNRMLHINGASKSLAMTGWRIGFAIGPAELIKRMTMLQGHNTSGPSSIAQWAALGGLRNGQEQIDAMAAQYQKRKDLITARLGRMPYLRYIPPQGAFYIFADIRAAYGKSVGDMTITDDVSFCEALLEYAEIAAIPGAAFLQPGFFRMSFATSEDIIETAMTRMHDFLAALA</sequence>
<dbReference type="InterPro" id="IPR050596">
    <property type="entry name" value="AspAT/PAT-like"/>
</dbReference>
<keyword evidence="3 7" id="KW-0032">Aminotransferase</keyword>
<reference evidence="9 10" key="1">
    <citation type="submission" date="2022-09" db="EMBL/GenBank/DDBJ databases">
        <title>Chelativorans salina sp. nov., a novel slightly halophilic bacterium isolated from a saline lake sediment enrichment.</title>
        <authorList>
            <person name="Gao L."/>
            <person name="Fang B.-Z."/>
            <person name="Li W.-J."/>
        </authorList>
    </citation>
    <scope>NUCLEOTIDE SEQUENCE [LARGE SCALE GENOMIC DNA]</scope>
    <source>
        <strain evidence="9 10">EGI FJ00035</strain>
    </source>
</reference>
<comment type="cofactor">
    <cofactor evidence="1 7">
        <name>pyridoxal 5'-phosphate</name>
        <dbReference type="ChEBI" id="CHEBI:597326"/>
    </cofactor>
</comment>
<dbReference type="Proteomes" id="UP001320831">
    <property type="component" value="Unassembled WGS sequence"/>
</dbReference>
<protein>
    <recommendedName>
        <fullName evidence="7">Aminotransferase</fullName>
        <ecNumber evidence="7">2.6.1.-</ecNumber>
    </recommendedName>
</protein>
<evidence type="ECO:0000256" key="3">
    <source>
        <dbReference type="ARBA" id="ARBA00022576"/>
    </source>
</evidence>
<evidence type="ECO:0000313" key="10">
    <source>
        <dbReference type="Proteomes" id="UP001320831"/>
    </source>
</evidence>
<dbReference type="Gene3D" id="3.40.640.10">
    <property type="entry name" value="Type I PLP-dependent aspartate aminotransferase-like (Major domain)"/>
    <property type="match status" value="1"/>
</dbReference>
<dbReference type="RefSeq" id="WP_260904839.1">
    <property type="nucleotide sequence ID" value="NZ_JAOCZP010000005.1"/>
</dbReference>
<organism evidence="9 10">
    <name type="scientific">Chelativorans salis</name>
    <dbReference type="NCBI Taxonomy" id="2978478"/>
    <lineage>
        <taxon>Bacteria</taxon>
        <taxon>Pseudomonadati</taxon>
        <taxon>Pseudomonadota</taxon>
        <taxon>Alphaproteobacteria</taxon>
        <taxon>Hyphomicrobiales</taxon>
        <taxon>Phyllobacteriaceae</taxon>
        <taxon>Chelativorans</taxon>
    </lineage>
</organism>
<dbReference type="Gene3D" id="3.90.1150.10">
    <property type="entry name" value="Aspartate Aminotransferase, domain 1"/>
    <property type="match status" value="1"/>
</dbReference>
<dbReference type="PANTHER" id="PTHR46383:SF1">
    <property type="entry name" value="ASPARTATE AMINOTRANSFERASE"/>
    <property type="match status" value="1"/>
</dbReference>
<comment type="similarity">
    <text evidence="2 7">Belongs to the class-I pyridoxal-phosphate-dependent aminotransferase family.</text>
</comment>
<dbReference type="PROSITE" id="PS00105">
    <property type="entry name" value="AA_TRANSFER_CLASS_1"/>
    <property type="match status" value="1"/>
</dbReference>
<keyword evidence="5" id="KW-0663">Pyridoxal phosphate</keyword>
<name>A0ABT2LQC5_9HYPH</name>
<keyword evidence="4 7" id="KW-0808">Transferase</keyword>
<dbReference type="SUPFAM" id="SSF53383">
    <property type="entry name" value="PLP-dependent transferases"/>
    <property type="match status" value="1"/>
</dbReference>
<evidence type="ECO:0000313" key="9">
    <source>
        <dbReference type="EMBL" id="MCT7376697.1"/>
    </source>
</evidence>
<comment type="catalytic activity">
    <reaction evidence="6">
        <text>L-aspartate + 2-oxoglutarate = oxaloacetate + L-glutamate</text>
        <dbReference type="Rhea" id="RHEA:21824"/>
        <dbReference type="ChEBI" id="CHEBI:16452"/>
        <dbReference type="ChEBI" id="CHEBI:16810"/>
        <dbReference type="ChEBI" id="CHEBI:29985"/>
        <dbReference type="ChEBI" id="CHEBI:29991"/>
        <dbReference type="EC" id="2.6.1.1"/>
    </reaction>
</comment>
<feature type="domain" description="Aminotransferase class I/classII large" evidence="8">
    <location>
        <begin position="46"/>
        <end position="401"/>
    </location>
</feature>
<dbReference type="InterPro" id="IPR004838">
    <property type="entry name" value="NHTrfase_class1_PyrdxlP-BS"/>
</dbReference>
<evidence type="ECO:0000256" key="7">
    <source>
        <dbReference type="RuleBase" id="RU000481"/>
    </source>
</evidence>
<dbReference type="InterPro" id="IPR015424">
    <property type="entry name" value="PyrdxlP-dep_Trfase"/>
</dbReference>
<dbReference type="InterPro" id="IPR015422">
    <property type="entry name" value="PyrdxlP-dep_Trfase_small"/>
</dbReference>
<dbReference type="EMBL" id="JAOCZP010000005">
    <property type="protein sequence ID" value="MCT7376697.1"/>
    <property type="molecule type" value="Genomic_DNA"/>
</dbReference>
<evidence type="ECO:0000256" key="5">
    <source>
        <dbReference type="ARBA" id="ARBA00022898"/>
    </source>
</evidence>